<dbReference type="AlphaFoldDB" id="A0A803PHE6"/>
<evidence type="ECO:0000256" key="3">
    <source>
        <dbReference type="ARBA" id="ARBA00022563"/>
    </source>
</evidence>
<organism evidence="8 9">
    <name type="scientific">Cannabis sativa</name>
    <name type="common">Hemp</name>
    <name type="synonym">Marijuana</name>
    <dbReference type="NCBI Taxonomy" id="3483"/>
    <lineage>
        <taxon>Eukaryota</taxon>
        <taxon>Viridiplantae</taxon>
        <taxon>Streptophyta</taxon>
        <taxon>Embryophyta</taxon>
        <taxon>Tracheophyta</taxon>
        <taxon>Spermatophyta</taxon>
        <taxon>Magnoliopsida</taxon>
        <taxon>eudicotyledons</taxon>
        <taxon>Gunneridae</taxon>
        <taxon>Pentapetalae</taxon>
        <taxon>rosids</taxon>
        <taxon>fabids</taxon>
        <taxon>Rosales</taxon>
        <taxon>Cannabaceae</taxon>
        <taxon>Cannabis</taxon>
    </lineage>
</organism>
<dbReference type="InterPro" id="IPR001796">
    <property type="entry name" value="DHFR_dom"/>
</dbReference>
<keyword evidence="9" id="KW-1185">Reference proteome</keyword>
<dbReference type="EMBL" id="UZAU01000358">
    <property type="status" value="NOT_ANNOTATED_CDS"/>
    <property type="molecule type" value="Genomic_DNA"/>
</dbReference>
<dbReference type="PANTHER" id="PTHR48069:SF3">
    <property type="entry name" value="DIHYDROFOLATE REDUCTASE"/>
    <property type="match status" value="1"/>
</dbReference>
<dbReference type="GO" id="GO:0046655">
    <property type="term" value="P:folic acid metabolic process"/>
    <property type="evidence" value="ECO:0007669"/>
    <property type="project" value="TreeGrafter"/>
</dbReference>
<dbReference type="InterPro" id="IPR017925">
    <property type="entry name" value="DHFR_CS"/>
</dbReference>
<dbReference type="Pfam" id="PF00186">
    <property type="entry name" value="DHFR_1"/>
    <property type="match status" value="1"/>
</dbReference>
<dbReference type="Proteomes" id="UP000596661">
    <property type="component" value="Chromosome 4"/>
</dbReference>
<dbReference type="GO" id="GO:0050661">
    <property type="term" value="F:NADP binding"/>
    <property type="evidence" value="ECO:0007669"/>
    <property type="project" value="InterPro"/>
</dbReference>
<dbReference type="OrthoDB" id="766at2759"/>
<keyword evidence="3" id="KW-0554">One-carbon metabolism</keyword>
<feature type="domain" description="DHFR" evidence="7">
    <location>
        <begin position="60"/>
        <end position="238"/>
    </location>
</feature>
<evidence type="ECO:0000259" key="7">
    <source>
        <dbReference type="PROSITE" id="PS51330"/>
    </source>
</evidence>
<dbReference type="CDD" id="cd00209">
    <property type="entry name" value="DHFR"/>
    <property type="match status" value="1"/>
</dbReference>
<keyword evidence="5" id="KW-0560">Oxidoreductase</keyword>
<dbReference type="UniPathway" id="UPA00077">
    <property type="reaction ID" value="UER00158"/>
</dbReference>
<dbReference type="PRINTS" id="PR00070">
    <property type="entry name" value="DHFR"/>
</dbReference>
<dbReference type="PANTHER" id="PTHR48069">
    <property type="entry name" value="DIHYDROFOLATE REDUCTASE"/>
    <property type="match status" value="1"/>
</dbReference>
<dbReference type="GO" id="GO:0004146">
    <property type="term" value="F:dihydrofolate reductase activity"/>
    <property type="evidence" value="ECO:0007669"/>
    <property type="project" value="UniProtKB-EC"/>
</dbReference>
<dbReference type="InterPro" id="IPR012259">
    <property type="entry name" value="DHFR"/>
</dbReference>
<dbReference type="EC" id="1.5.1.3" evidence="2"/>
<sequence length="287" mass="32455">MFRFSLHRSLKPHPQIRLPIFDSVHASSSPLFGVLKGVLKFPVRSSFSGQEGDGGDCQRRYQVVVAATTDMGIGKNGKLPWKLPSDLKFFKELTTTTLDPTKENAVIMGRKTWESIPLQFRPLPARLNVILTRSGSVDDDSISKKVVVFESISSALKMLAQSPYSQSIERVFIIGGGQVLSEALNSPECDAIHITKIETSIDCDTFIPSIDLSLFKLWYFSEPLVENNIQFSFATYVRVRSSRISQKLEPESFRFLPKMIFERLDEHLVQEITSSDSQKDRLDRHLI</sequence>
<dbReference type="Gramene" id="evm.model.04.432">
    <property type="protein sequence ID" value="cds.evm.model.04.432"/>
    <property type="gene ID" value="evm.TU.04.432"/>
</dbReference>
<comment type="similarity">
    <text evidence="6">Belongs to the dihydrofolate reductase family.</text>
</comment>
<dbReference type="EnsemblPlants" id="evm.model.04.432">
    <property type="protein sequence ID" value="cds.evm.model.04.432"/>
    <property type="gene ID" value="evm.TU.04.432"/>
</dbReference>
<evidence type="ECO:0000256" key="2">
    <source>
        <dbReference type="ARBA" id="ARBA00012856"/>
    </source>
</evidence>
<evidence type="ECO:0000256" key="6">
    <source>
        <dbReference type="RuleBase" id="RU004474"/>
    </source>
</evidence>
<evidence type="ECO:0000256" key="5">
    <source>
        <dbReference type="ARBA" id="ARBA00023002"/>
    </source>
</evidence>
<dbReference type="OMA" id="FERHEEH"/>
<dbReference type="Gene3D" id="3.40.430.10">
    <property type="entry name" value="Dihydrofolate Reductase, subunit A"/>
    <property type="match status" value="1"/>
</dbReference>
<protein>
    <recommendedName>
        <fullName evidence="2">dihydrofolate reductase</fullName>
        <ecNumber evidence="2">1.5.1.3</ecNumber>
    </recommendedName>
</protein>
<dbReference type="GO" id="GO:0005739">
    <property type="term" value="C:mitochondrion"/>
    <property type="evidence" value="ECO:0007669"/>
    <property type="project" value="TreeGrafter"/>
</dbReference>
<dbReference type="InterPro" id="IPR024072">
    <property type="entry name" value="DHFR-like_dom_sf"/>
</dbReference>
<evidence type="ECO:0000256" key="4">
    <source>
        <dbReference type="ARBA" id="ARBA00022857"/>
    </source>
</evidence>
<dbReference type="PROSITE" id="PS00075">
    <property type="entry name" value="DHFR_1"/>
    <property type="match status" value="1"/>
</dbReference>
<dbReference type="PROSITE" id="PS51330">
    <property type="entry name" value="DHFR_2"/>
    <property type="match status" value="1"/>
</dbReference>
<accession>A0A803PHE6</accession>
<keyword evidence="4" id="KW-0521">NADP</keyword>
<comment type="pathway">
    <text evidence="1">Cofactor biosynthesis; tetrahydrofolate biosynthesis; 5,6,7,8-tetrahydrofolate from 7,8-dihydrofolate: step 1/1.</text>
</comment>
<name>A0A803PHE6_CANSA</name>
<proteinExistence type="inferred from homology"/>
<dbReference type="GO" id="GO:0046654">
    <property type="term" value="P:tetrahydrofolate biosynthetic process"/>
    <property type="evidence" value="ECO:0007669"/>
    <property type="project" value="UniProtKB-UniPathway"/>
</dbReference>
<reference evidence="8" key="2">
    <citation type="submission" date="2021-03" db="UniProtKB">
        <authorList>
            <consortium name="EnsemblPlants"/>
        </authorList>
    </citation>
    <scope>IDENTIFICATION</scope>
</reference>
<dbReference type="GO" id="GO:0046452">
    <property type="term" value="P:dihydrofolate metabolic process"/>
    <property type="evidence" value="ECO:0007669"/>
    <property type="project" value="TreeGrafter"/>
</dbReference>
<dbReference type="SUPFAM" id="SSF53597">
    <property type="entry name" value="Dihydrofolate reductase-like"/>
    <property type="match status" value="1"/>
</dbReference>
<reference evidence="8" key="1">
    <citation type="submission" date="2018-11" db="EMBL/GenBank/DDBJ databases">
        <authorList>
            <person name="Grassa J C."/>
        </authorList>
    </citation>
    <scope>NUCLEOTIDE SEQUENCE [LARGE SCALE GENOMIC DNA]</scope>
</reference>
<evidence type="ECO:0000313" key="8">
    <source>
        <dbReference type="EnsemblPlants" id="cds.evm.model.04.432"/>
    </source>
</evidence>
<evidence type="ECO:0000313" key="9">
    <source>
        <dbReference type="Proteomes" id="UP000596661"/>
    </source>
</evidence>
<dbReference type="GO" id="GO:0006730">
    <property type="term" value="P:one-carbon metabolic process"/>
    <property type="evidence" value="ECO:0007669"/>
    <property type="project" value="UniProtKB-KW"/>
</dbReference>
<evidence type="ECO:0000256" key="1">
    <source>
        <dbReference type="ARBA" id="ARBA00004903"/>
    </source>
</evidence>